<feature type="region of interest" description="Disordered" evidence="1">
    <location>
        <begin position="331"/>
        <end position="365"/>
    </location>
</feature>
<dbReference type="EMBL" id="CAJOBB010001656">
    <property type="protein sequence ID" value="CAF3886101.1"/>
    <property type="molecule type" value="Genomic_DNA"/>
</dbReference>
<gene>
    <name evidence="2" type="ORF">KXQ929_LOCUS22024</name>
</gene>
<evidence type="ECO:0000313" key="3">
    <source>
        <dbReference type="Proteomes" id="UP000663868"/>
    </source>
</evidence>
<dbReference type="Proteomes" id="UP000663868">
    <property type="component" value="Unassembled WGS sequence"/>
</dbReference>
<proteinExistence type="predicted"/>
<accession>A0A819GLK1</accession>
<evidence type="ECO:0000313" key="2">
    <source>
        <dbReference type="EMBL" id="CAF3886101.1"/>
    </source>
</evidence>
<feature type="region of interest" description="Disordered" evidence="1">
    <location>
        <begin position="127"/>
        <end position="147"/>
    </location>
</feature>
<dbReference type="AlphaFoldDB" id="A0A819GLK1"/>
<sequence>SIYVLSFIQMTTIASTKLNTKYHNLKKNKTGLFAANSIHDIKSSRNHLMTGATISSRFRNNSLSSLLFPPTEQKQEIEQYDPIDENNSSNLNSSNNSQLTLNVRRNGFPPATILHQKIRLPMTTTTCQSTEKKFLPSKSTNTPSHASARLKSEIDYLRNKLQKHEQSSKSFRFRDNRDLDGTRHGTVSYSTSCRLPSASTILTADRIHKRFSSAVTHNTTSTNMIKPTINDASTQTMPILSNIITTINPPIIETDDNQSNRADYQPTHAYQIPQQSNVGSECVFFTDSSMLSSFKTRSIKTDRYHNDLKTIACPFYVMYFTNLTMQQGQTKDNNNENEIASSTTRKVPVNSRTSTAFPRHQSTRRQVNSQLNLDTYLTTDDNVYVTDSTKIPLNENSSKLKDILRTKSWNHVRV</sequence>
<protein>
    <submittedName>
        <fullName evidence="2">Uncharacterized protein</fullName>
    </submittedName>
</protein>
<feature type="non-terminal residue" evidence="2">
    <location>
        <position position="1"/>
    </location>
</feature>
<evidence type="ECO:0000256" key="1">
    <source>
        <dbReference type="SAM" id="MobiDB-lite"/>
    </source>
</evidence>
<name>A0A819GLK1_9BILA</name>
<comment type="caution">
    <text evidence="2">The sequence shown here is derived from an EMBL/GenBank/DDBJ whole genome shotgun (WGS) entry which is preliminary data.</text>
</comment>
<reference evidence="2" key="1">
    <citation type="submission" date="2021-02" db="EMBL/GenBank/DDBJ databases">
        <authorList>
            <person name="Nowell W R."/>
        </authorList>
    </citation>
    <scope>NUCLEOTIDE SEQUENCE</scope>
</reference>
<organism evidence="2 3">
    <name type="scientific">Adineta steineri</name>
    <dbReference type="NCBI Taxonomy" id="433720"/>
    <lineage>
        <taxon>Eukaryota</taxon>
        <taxon>Metazoa</taxon>
        <taxon>Spiralia</taxon>
        <taxon>Gnathifera</taxon>
        <taxon>Rotifera</taxon>
        <taxon>Eurotatoria</taxon>
        <taxon>Bdelloidea</taxon>
        <taxon>Adinetida</taxon>
        <taxon>Adinetidae</taxon>
        <taxon>Adineta</taxon>
    </lineage>
</organism>
<feature type="compositionally biased region" description="Polar residues" evidence="1">
    <location>
        <begin position="331"/>
        <end position="356"/>
    </location>
</feature>